<evidence type="ECO:0000313" key="6">
    <source>
        <dbReference type="Proteomes" id="UP001203136"/>
    </source>
</evidence>
<evidence type="ECO:0000259" key="3">
    <source>
        <dbReference type="Pfam" id="PF18991"/>
    </source>
</evidence>
<dbReference type="Pfam" id="PF24879">
    <property type="entry name" value="DUF7737"/>
    <property type="match status" value="1"/>
</dbReference>
<evidence type="ECO:0000313" key="5">
    <source>
        <dbReference type="EMBL" id="MCK0088591.1"/>
    </source>
</evidence>
<feature type="domain" description="DUF4132" evidence="2">
    <location>
        <begin position="1349"/>
        <end position="1549"/>
    </location>
</feature>
<feature type="domain" description="DUF7737" evidence="4">
    <location>
        <begin position="1639"/>
        <end position="1740"/>
    </location>
</feature>
<gene>
    <name evidence="5" type="ORF">K5I21_22565</name>
</gene>
<name>A0AAW5F9S0_CLOSY</name>
<dbReference type="Pfam" id="PF13569">
    <property type="entry name" value="DUF4132"/>
    <property type="match status" value="1"/>
</dbReference>
<sequence>MADYTYQTRRKMTEDWVAHVKEKAGHLSKNEKQLLPGAAYHSVAQAPQDWMRGLLDSGKYQKLSDLYRGELPGLVKACVPEKLTEEFYYALDQMNQFQMTAGWYRRSVRSDSYRPFVYQSVQLLWAYARLEFYGGSLADILTGRIDPEQYDHARTERWSYAEILAAQIDRKEEATIQAVKDILLGEGNTLMISHKLIRGIVMSKNTELYEILGKFLLAARLQEGARQAVCETMDAGRPEAFLHLFGVIEENNLVRYSSVKRAVSTWIGIFDEKSAERITEKLVRLMGQCLRDDGFCREQLASNDSIAISCGLWAKGFYDAQQAVTEVLELIRHGTKNQKMTASYFNRSLQFGYLKQKAAKEAILSWPDDLELAACFLPSFMDNTYRCFTQLLEEKDGRAYLQLCDGKVRKPDNLPVTEIFENEKEARKVYILFRDMLSRIPKKGIDLNPCIFPWYRVTMTQSDIALRMCLIAWMLQDEAYLDEAARLIPIVGQGNTYGAARAAAARVLLYRPQTPARREALFELLHNPEEYTMQSAYRLAEDMELTAGDYLIIEKNLKYKKGRAGVLALLRKQEPAALRESVGRLLETGSEECRMGALDLALQIKKEEPQEFAAVRPLLETLTGPTGREQVILGELLGTKSEAQDILNTPGFGLYDTTKEWLLPPVEVDEKQSVKLFAGGEDACIQILERLNSLIEEKNELEYKTAWGVEMLLGTKLDNCRWIHGDPEAEPLDALPFRELWEDFYRKEIKTEEMLLELYLYQKCRAQRNDYERNLELYRKVFGSGLLKKPPFKKLVQGLRYGAQAGTVIDTLFTQYVPAGLKARWGLTGTAKLLAVLEASNAFYECEEKRWNGEKECFTKRAAELPIFKEMRWWLSLADEGDWGSAFTLRFKLQEFYDKLRGKEVLRRYDRVRAGYLTLADYVDCYVKGIWDKDLFYKAVFTFLSLKSLIGPASTVEQKGAVSSRDARIGELNAFFGQGVIRPVDGKYHFDQIGDEVPAMKLAHEIYQEAVLLILKVELKRGEQETPFSGYVSSIQAIYGIDVMIQILTALGKETLQRSSGYYSSTTERKAVLSHLLKVCRPKPEETAEDLKKALKGTDITRKRLVELGMYAQQWIPLLEEYLNLPGFQSGCYYFMAHTGERLDEFTTSMVAKFTPLTPEELQDGAFDIHWFFEAYEMLGEKEFKLLYDAAKYSSTGAAHARARKYADAALGKVEKEALKAEIAEKRNKDLLMSIGLLPLAPESTDEEERKRREEDLLDRYQFIQKFRKESRNYGAQRRASEGRAAALALQNLSVNAGFTDVTRLTLRMENRLVETMDRYFEWAPLDELELRILVDENGKSSLQCQKGGKLLKAIPAKYKKNEIVAEYQEVNKKLKEQYSRTRQMMEQAMEDRTSFEIWEFLELAKNPVVRPITSPLVVMVAGEAGDLPGSRLSGKTAASYDGEAAEGAGMRMGFLTEEGLRDWSGTLTPVKRDDKILIAHPSDLYKEGHWHEYQKFLFDNQIRQPFKQVFRELYVKLQEELDKDDSRMFSGNQIQPQKTVGALRSRRWVADYEDGLQKIYYKENIVARIYAMADWFSPSDVEAPTLEWVVFSDRKTFKPLKIREIPDVLYSEVMRDVDLAVSVAHAGGVDPETSHSTVEMRKAIVECNLELFKIKNVRLEGSHAFIDGKLGQYTVHLGSGVVHQMGNAMLFVVPVHSQHRGRIFLPFVDDDPKTAEIMSKILLFAEDNKIKDPTILEQIR</sequence>
<dbReference type="RefSeq" id="WP_247213318.1">
    <property type="nucleotide sequence ID" value="NZ_JAINVB010000001.1"/>
</dbReference>
<proteinExistence type="predicted"/>
<protein>
    <submittedName>
        <fullName evidence="5">DUF4132 domain-containing protein</fullName>
    </submittedName>
</protein>
<keyword evidence="1" id="KW-0175">Coiled coil</keyword>
<dbReference type="EMBL" id="JAINVB010000001">
    <property type="protein sequence ID" value="MCK0088591.1"/>
    <property type="molecule type" value="Genomic_DNA"/>
</dbReference>
<dbReference type="InterPro" id="IPR056639">
    <property type="entry name" value="DUF7737"/>
</dbReference>
<dbReference type="InterPro" id="IPR043782">
    <property type="entry name" value="DUF5724"/>
</dbReference>
<dbReference type="InterPro" id="IPR025406">
    <property type="entry name" value="DUF4132"/>
</dbReference>
<feature type="domain" description="DUF5724" evidence="3">
    <location>
        <begin position="44"/>
        <end position="1309"/>
    </location>
</feature>
<evidence type="ECO:0000259" key="4">
    <source>
        <dbReference type="Pfam" id="PF24879"/>
    </source>
</evidence>
<comment type="caution">
    <text evidence="5">The sequence shown here is derived from an EMBL/GenBank/DDBJ whole genome shotgun (WGS) entry which is preliminary data.</text>
</comment>
<organism evidence="5 6">
    <name type="scientific">Clostridium symbiosum</name>
    <name type="common">Bacteroides symbiosus</name>
    <dbReference type="NCBI Taxonomy" id="1512"/>
    <lineage>
        <taxon>Bacteria</taxon>
        <taxon>Bacillati</taxon>
        <taxon>Bacillota</taxon>
        <taxon>Clostridia</taxon>
        <taxon>Lachnospirales</taxon>
        <taxon>Lachnospiraceae</taxon>
        <taxon>Otoolea</taxon>
    </lineage>
</organism>
<feature type="coiled-coil region" evidence="1">
    <location>
        <begin position="1365"/>
        <end position="1392"/>
    </location>
</feature>
<evidence type="ECO:0000256" key="1">
    <source>
        <dbReference type="SAM" id="Coils"/>
    </source>
</evidence>
<reference evidence="5" key="1">
    <citation type="journal article" date="2022" name="Cell Host Microbe">
        <title>Colonization of the live biotherapeutic product VE303 and modulation of the microbiota and metabolites in healthy volunteers.</title>
        <authorList>
            <person name="Dsouza M."/>
            <person name="Menon R."/>
            <person name="Crossette E."/>
            <person name="Bhattarai S.K."/>
            <person name="Schneider J."/>
            <person name="Kim Y.G."/>
            <person name="Reddy S."/>
            <person name="Caballero S."/>
            <person name="Felix C."/>
            <person name="Cornacchione L."/>
            <person name="Hendrickson J."/>
            <person name="Watson A.R."/>
            <person name="Minot S.S."/>
            <person name="Greenfield N."/>
            <person name="Schopf L."/>
            <person name="Szabady R."/>
            <person name="Patarroyo J."/>
            <person name="Smith W."/>
            <person name="Harrison P."/>
            <person name="Kuijper E.J."/>
            <person name="Kelly C.P."/>
            <person name="Olle B."/>
            <person name="Bobilev D."/>
            <person name="Silber J.L."/>
            <person name="Bucci V."/>
            <person name="Roberts B."/>
            <person name="Faith J."/>
            <person name="Norman J.M."/>
        </authorList>
    </citation>
    <scope>NUCLEOTIDE SEQUENCE</scope>
    <source>
        <strain evidence="5">VE303-04</strain>
    </source>
</reference>
<evidence type="ECO:0000259" key="2">
    <source>
        <dbReference type="Pfam" id="PF13569"/>
    </source>
</evidence>
<dbReference type="Proteomes" id="UP001203136">
    <property type="component" value="Unassembled WGS sequence"/>
</dbReference>
<accession>A0AAW5F9S0</accession>
<dbReference type="Pfam" id="PF18991">
    <property type="entry name" value="DUF5724"/>
    <property type="match status" value="1"/>
</dbReference>